<keyword evidence="12" id="KW-1185">Reference proteome</keyword>
<evidence type="ECO:0000313" key="11">
    <source>
        <dbReference type="EMBL" id="TQL31974.1"/>
    </source>
</evidence>
<evidence type="ECO:0000256" key="4">
    <source>
        <dbReference type="ARBA" id="ARBA00022679"/>
    </source>
</evidence>
<dbReference type="PANTHER" id="PTHR43442:SF3">
    <property type="entry name" value="GLUCONOKINASE-RELATED"/>
    <property type="match status" value="1"/>
</dbReference>
<dbReference type="AlphaFoldDB" id="A0A542X836"/>
<reference evidence="11 12" key="1">
    <citation type="submission" date="2019-06" db="EMBL/GenBank/DDBJ databases">
        <title>Sequencing the genomes of 1000 actinobacteria strains.</title>
        <authorList>
            <person name="Klenk H.-P."/>
        </authorList>
    </citation>
    <scope>NUCLEOTIDE SEQUENCE [LARGE SCALE GENOMIC DNA]</scope>
    <source>
        <strain evidence="11 12">DSM 24617</strain>
    </source>
</reference>
<dbReference type="EMBL" id="VFOK01000001">
    <property type="protein sequence ID" value="TQL31974.1"/>
    <property type="molecule type" value="Genomic_DNA"/>
</dbReference>
<gene>
    <name evidence="11" type="ORF">FB554_0089</name>
</gene>
<evidence type="ECO:0000256" key="8">
    <source>
        <dbReference type="ARBA" id="ARBA00023064"/>
    </source>
</evidence>
<dbReference type="FunFam" id="3.40.50.300:FF:000522">
    <property type="entry name" value="Gluconokinase"/>
    <property type="match status" value="1"/>
</dbReference>
<evidence type="ECO:0000256" key="3">
    <source>
        <dbReference type="ARBA" id="ARBA00012054"/>
    </source>
</evidence>
<dbReference type="EC" id="2.7.1.12" evidence="3 10"/>
<evidence type="ECO:0000256" key="7">
    <source>
        <dbReference type="ARBA" id="ARBA00022840"/>
    </source>
</evidence>
<evidence type="ECO:0000256" key="5">
    <source>
        <dbReference type="ARBA" id="ARBA00022741"/>
    </source>
</evidence>
<dbReference type="Proteomes" id="UP000318336">
    <property type="component" value="Unassembled WGS sequence"/>
</dbReference>
<dbReference type="SUPFAM" id="SSF52540">
    <property type="entry name" value="P-loop containing nucleoside triphosphate hydrolases"/>
    <property type="match status" value="1"/>
</dbReference>
<keyword evidence="4 10" id="KW-0808">Transferase</keyword>
<dbReference type="GO" id="GO:0005524">
    <property type="term" value="F:ATP binding"/>
    <property type="evidence" value="ECO:0007669"/>
    <property type="project" value="UniProtKB-KW"/>
</dbReference>
<dbReference type="Gene3D" id="3.40.50.300">
    <property type="entry name" value="P-loop containing nucleotide triphosphate hydrolases"/>
    <property type="match status" value="1"/>
</dbReference>
<comment type="catalytic activity">
    <reaction evidence="9 10">
        <text>D-gluconate + ATP = 6-phospho-D-gluconate + ADP + H(+)</text>
        <dbReference type="Rhea" id="RHEA:19433"/>
        <dbReference type="ChEBI" id="CHEBI:15378"/>
        <dbReference type="ChEBI" id="CHEBI:18391"/>
        <dbReference type="ChEBI" id="CHEBI:30616"/>
        <dbReference type="ChEBI" id="CHEBI:58759"/>
        <dbReference type="ChEBI" id="CHEBI:456216"/>
        <dbReference type="EC" id="2.7.1.12"/>
    </reaction>
</comment>
<keyword evidence="5 10" id="KW-0547">Nucleotide-binding</keyword>
<sequence>MDSAAPQSIIVMGVSGSGKTTVAQGVAKATGFRFAEGDDFHSQANRDKMASGHPLTDEDRWPWLRTIGEWISERTAAGESTVVTCSALKRTYRDLLREGRPEVSFCHVDVDIEELQQRVANRKGHYMPASLLQSQLDTLEPLDDDEPGVTVLTSGDPDQVLQQVLTALDLPAEG</sequence>
<evidence type="ECO:0000256" key="6">
    <source>
        <dbReference type="ARBA" id="ARBA00022777"/>
    </source>
</evidence>
<name>A0A542X836_9MICO</name>
<dbReference type="NCBIfam" id="TIGR01313">
    <property type="entry name" value="therm_gnt_kin"/>
    <property type="match status" value="1"/>
</dbReference>
<dbReference type="InterPro" id="IPR027417">
    <property type="entry name" value="P-loop_NTPase"/>
</dbReference>
<dbReference type="Pfam" id="PF13671">
    <property type="entry name" value="AAA_33"/>
    <property type="match status" value="1"/>
</dbReference>
<organism evidence="11 12">
    <name type="scientific">Barrientosiimonas humi</name>
    <dbReference type="NCBI Taxonomy" id="999931"/>
    <lineage>
        <taxon>Bacteria</taxon>
        <taxon>Bacillati</taxon>
        <taxon>Actinomycetota</taxon>
        <taxon>Actinomycetes</taxon>
        <taxon>Micrococcales</taxon>
        <taxon>Dermacoccaceae</taxon>
        <taxon>Barrientosiimonas</taxon>
    </lineage>
</organism>
<evidence type="ECO:0000256" key="10">
    <source>
        <dbReference type="RuleBase" id="RU363066"/>
    </source>
</evidence>
<dbReference type="PANTHER" id="PTHR43442">
    <property type="entry name" value="GLUCONOKINASE-RELATED"/>
    <property type="match status" value="1"/>
</dbReference>
<dbReference type="InterPro" id="IPR006001">
    <property type="entry name" value="Therm_gnt_kin"/>
</dbReference>
<keyword evidence="7 10" id="KW-0067">ATP-binding</keyword>
<evidence type="ECO:0000256" key="2">
    <source>
        <dbReference type="ARBA" id="ARBA00008420"/>
    </source>
</evidence>
<comment type="similarity">
    <text evidence="2 10">Belongs to the gluconokinase GntK/GntV family.</text>
</comment>
<evidence type="ECO:0000256" key="9">
    <source>
        <dbReference type="ARBA" id="ARBA00048090"/>
    </source>
</evidence>
<evidence type="ECO:0000313" key="12">
    <source>
        <dbReference type="Proteomes" id="UP000318336"/>
    </source>
</evidence>
<dbReference type="GO" id="GO:0005737">
    <property type="term" value="C:cytoplasm"/>
    <property type="evidence" value="ECO:0007669"/>
    <property type="project" value="TreeGrafter"/>
</dbReference>
<comment type="pathway">
    <text evidence="1">Carbohydrate acid metabolism.</text>
</comment>
<protein>
    <recommendedName>
        <fullName evidence="3 10">Gluconokinase</fullName>
        <ecNumber evidence="3 10">2.7.1.12</ecNumber>
    </recommendedName>
</protein>
<comment type="caution">
    <text evidence="11">The sequence shown here is derived from an EMBL/GenBank/DDBJ whole genome shotgun (WGS) entry which is preliminary data.</text>
</comment>
<dbReference type="RefSeq" id="WP_142004137.1">
    <property type="nucleotide sequence ID" value="NZ_CAJTBP010000001.1"/>
</dbReference>
<dbReference type="GO" id="GO:0019521">
    <property type="term" value="P:D-gluconate metabolic process"/>
    <property type="evidence" value="ECO:0007669"/>
    <property type="project" value="UniProtKB-KW"/>
</dbReference>
<accession>A0A542X836</accession>
<dbReference type="CDD" id="cd02021">
    <property type="entry name" value="GntK"/>
    <property type="match status" value="1"/>
</dbReference>
<dbReference type="OrthoDB" id="9795716at2"/>
<keyword evidence="6 10" id="KW-0418">Kinase</keyword>
<proteinExistence type="inferred from homology"/>
<evidence type="ECO:0000256" key="1">
    <source>
        <dbReference type="ARBA" id="ARBA00004761"/>
    </source>
</evidence>
<keyword evidence="8" id="KW-0311">Gluconate utilization</keyword>
<dbReference type="GO" id="GO:0046316">
    <property type="term" value="F:gluconokinase activity"/>
    <property type="evidence" value="ECO:0007669"/>
    <property type="project" value="UniProtKB-EC"/>
</dbReference>